<feature type="domain" description="C2H2-type" evidence="7">
    <location>
        <begin position="627"/>
        <end position="655"/>
    </location>
</feature>
<gene>
    <name evidence="8" type="ORF">HPLM_LOCUS15329</name>
</gene>
<feature type="compositionally biased region" description="Low complexity" evidence="6">
    <location>
        <begin position="681"/>
        <end position="702"/>
    </location>
</feature>
<evidence type="ECO:0000256" key="3">
    <source>
        <dbReference type="ARBA" id="ARBA00038487"/>
    </source>
</evidence>
<dbReference type="SUPFAM" id="SSF117281">
    <property type="entry name" value="Kelch motif"/>
    <property type="match status" value="1"/>
</dbReference>
<dbReference type="PROSITE" id="PS00028">
    <property type="entry name" value="ZINC_FINGER_C2H2_1"/>
    <property type="match status" value="2"/>
</dbReference>
<keyword evidence="5" id="KW-0479">Metal-binding</keyword>
<feature type="region of interest" description="Disordered" evidence="6">
    <location>
        <begin position="642"/>
        <end position="709"/>
    </location>
</feature>
<dbReference type="EMBL" id="UZAF01018936">
    <property type="protein sequence ID" value="VDO56199.1"/>
    <property type="molecule type" value="Genomic_DNA"/>
</dbReference>
<accession>A0A3P7WPJ7</accession>
<dbReference type="InterPro" id="IPR011043">
    <property type="entry name" value="Gal_Oxase/kelch_b-propeller"/>
</dbReference>
<dbReference type="InterPro" id="IPR006652">
    <property type="entry name" value="Kelch_1"/>
</dbReference>
<feature type="region of interest" description="Disordered" evidence="6">
    <location>
        <begin position="563"/>
        <end position="589"/>
    </location>
</feature>
<sequence length="793" mass="88018">MSSLGCCSATAFAVMLNIWRFFPGVSDFFYAGKGKSNSSDCNQEVNLMKFRELPIGPLSKGNEPAPRSGHRIFLDDEFLYVVGGFDRTADEQGGKIYREVWRYNLLTQEWTEMDLIGNFPTALASFACESPMLHKFIFCEKFLPSSPGWFALVVQSSPYSNQVVLFGGTAVPFGASTSSSVHLLSFSKTSNSILSTLLPVEGEKLATYGHAMLRGSDPCAFYVIGGTTGHNFFLDVDKLTFEEGKWKWSSEAQATPNLEGRYRLEAVAHDDLIFLFGGGRSATPNLEGRYRLEAVAHDDLIFLFGGGRPDYVTELRTITVFDTKKKMFVELPTLPDESINSQSWEDGYPKGRRCHSVTKWKKKAILVGGCSADKDDDDVRHVDMYSDVWSFDLETYQWKKMPFDLAVPVFFHDAAITKEGCLLVWGGVRDIYSSHRTNIGQYCYLEPPSLKTLAALSLRPYIYYKSMALSLLSQNRCSFGGCQLNFSSTDDLIAHIEFTHIPPLEEEYRQKASQAQSGPEENRASATPNMPLSCVYRLFQPAYNPTPCDPDVIRLTFNHYRKRPNESGSSNVQSLSSSLRKDESNTGDCVEDLSECSINDLEERFRCHVAECGKRFRSASGLRSRPYKCQQCSKRYKTTAGLSNHVEQSHKKQSGGCGTPSSTDSAPASPSPAVLDQLISQARAHGQATAAAAQEQQRAQQRPLPVQVASATGHQYGQMSAQPPLPVRSIPNTHSRYTQGHVQRVASCSPLQGHQSNTETNRNAATDTDESSRVYNTPHVVESGPILLPPKQD</sequence>
<dbReference type="InterPro" id="IPR015915">
    <property type="entry name" value="Kelch-typ_b-propeller"/>
</dbReference>
<keyword evidence="2" id="KW-0677">Repeat</keyword>
<dbReference type="InterPro" id="IPR052125">
    <property type="entry name" value="KLHDC10"/>
</dbReference>
<dbReference type="STRING" id="6290.A0A3P7WPJ7"/>
<dbReference type="SMART" id="SM00355">
    <property type="entry name" value="ZnF_C2H2"/>
    <property type="match status" value="2"/>
</dbReference>
<name>A0A3P7WPJ7_HAEPC</name>
<keyword evidence="1" id="KW-0880">Kelch repeat</keyword>
<evidence type="ECO:0000256" key="6">
    <source>
        <dbReference type="SAM" id="MobiDB-lite"/>
    </source>
</evidence>
<evidence type="ECO:0000256" key="2">
    <source>
        <dbReference type="ARBA" id="ARBA00022737"/>
    </source>
</evidence>
<feature type="compositionally biased region" description="Low complexity" evidence="6">
    <location>
        <begin position="659"/>
        <end position="673"/>
    </location>
</feature>
<feature type="region of interest" description="Disordered" evidence="6">
    <location>
        <begin position="747"/>
        <end position="793"/>
    </location>
</feature>
<evidence type="ECO:0000313" key="9">
    <source>
        <dbReference type="Proteomes" id="UP000268014"/>
    </source>
</evidence>
<dbReference type="PANTHER" id="PTHR46428">
    <property type="entry name" value="KELCH DOMAIN-CONTAINING PROTEIN 10"/>
    <property type="match status" value="1"/>
</dbReference>
<dbReference type="Gene3D" id="2.120.10.80">
    <property type="entry name" value="Kelch-type beta propeller"/>
    <property type="match status" value="3"/>
</dbReference>
<dbReference type="InterPro" id="IPR036236">
    <property type="entry name" value="Znf_C2H2_sf"/>
</dbReference>
<evidence type="ECO:0000313" key="8">
    <source>
        <dbReference type="EMBL" id="VDO56199.1"/>
    </source>
</evidence>
<organism evidence="8 9">
    <name type="scientific">Haemonchus placei</name>
    <name type="common">Barber's pole worm</name>
    <dbReference type="NCBI Taxonomy" id="6290"/>
    <lineage>
        <taxon>Eukaryota</taxon>
        <taxon>Metazoa</taxon>
        <taxon>Ecdysozoa</taxon>
        <taxon>Nematoda</taxon>
        <taxon>Chromadorea</taxon>
        <taxon>Rhabditida</taxon>
        <taxon>Rhabditina</taxon>
        <taxon>Rhabditomorpha</taxon>
        <taxon>Strongyloidea</taxon>
        <taxon>Trichostrongylidae</taxon>
        <taxon>Haemonchus</taxon>
    </lineage>
</organism>
<evidence type="ECO:0000256" key="4">
    <source>
        <dbReference type="ARBA" id="ARBA00041041"/>
    </source>
</evidence>
<dbReference type="SUPFAM" id="SSF50965">
    <property type="entry name" value="Galactose oxidase, central domain"/>
    <property type="match status" value="1"/>
</dbReference>
<evidence type="ECO:0000256" key="5">
    <source>
        <dbReference type="PROSITE-ProRule" id="PRU00042"/>
    </source>
</evidence>
<dbReference type="PANTHER" id="PTHR46428:SF1">
    <property type="entry name" value="KELCH DOMAIN-CONTAINING PROTEIN 10"/>
    <property type="match status" value="1"/>
</dbReference>
<keyword evidence="5" id="KW-0863">Zinc-finger</keyword>
<dbReference type="SUPFAM" id="SSF57667">
    <property type="entry name" value="beta-beta-alpha zinc fingers"/>
    <property type="match status" value="1"/>
</dbReference>
<dbReference type="GO" id="GO:0032874">
    <property type="term" value="P:positive regulation of stress-activated MAPK cascade"/>
    <property type="evidence" value="ECO:0007669"/>
    <property type="project" value="TreeGrafter"/>
</dbReference>
<feature type="compositionally biased region" description="Low complexity" evidence="6">
    <location>
        <begin position="567"/>
        <end position="578"/>
    </location>
</feature>
<dbReference type="Gene3D" id="3.30.160.60">
    <property type="entry name" value="Classic Zinc Finger"/>
    <property type="match status" value="1"/>
</dbReference>
<protein>
    <recommendedName>
        <fullName evidence="4">Kelch domain-containing protein 10</fullName>
    </recommendedName>
</protein>
<dbReference type="GO" id="GO:0008270">
    <property type="term" value="F:zinc ion binding"/>
    <property type="evidence" value="ECO:0007669"/>
    <property type="project" value="UniProtKB-KW"/>
</dbReference>
<reference evidence="8 9" key="1">
    <citation type="submission" date="2018-11" db="EMBL/GenBank/DDBJ databases">
        <authorList>
            <consortium name="Pathogen Informatics"/>
        </authorList>
    </citation>
    <scope>NUCLEOTIDE SEQUENCE [LARGE SCALE GENOMIC DNA]</scope>
    <source>
        <strain evidence="8 9">MHpl1</strain>
    </source>
</reference>
<feature type="compositionally biased region" description="Polar residues" evidence="6">
    <location>
        <begin position="749"/>
        <end position="766"/>
    </location>
</feature>
<dbReference type="AlphaFoldDB" id="A0A3P7WPJ7"/>
<proteinExistence type="inferred from homology"/>
<dbReference type="Pfam" id="PF01344">
    <property type="entry name" value="Kelch_1"/>
    <property type="match status" value="1"/>
</dbReference>
<evidence type="ECO:0000259" key="7">
    <source>
        <dbReference type="PROSITE" id="PS50157"/>
    </source>
</evidence>
<dbReference type="InterPro" id="IPR013087">
    <property type="entry name" value="Znf_C2H2_type"/>
</dbReference>
<comment type="similarity">
    <text evidence="3">Belongs to the KLHDC10 family.</text>
</comment>
<dbReference type="PROSITE" id="PS50157">
    <property type="entry name" value="ZINC_FINGER_C2H2_2"/>
    <property type="match status" value="1"/>
</dbReference>
<dbReference type="Proteomes" id="UP000268014">
    <property type="component" value="Unassembled WGS sequence"/>
</dbReference>
<evidence type="ECO:0000256" key="1">
    <source>
        <dbReference type="ARBA" id="ARBA00022441"/>
    </source>
</evidence>
<dbReference type="OrthoDB" id="7676067at2759"/>
<keyword evidence="9" id="KW-1185">Reference proteome</keyword>
<keyword evidence="5" id="KW-0862">Zinc</keyword>